<feature type="binding site" evidence="10">
    <location>
        <position position="78"/>
    </location>
    <ligand>
        <name>Na(+)</name>
        <dbReference type="ChEBI" id="CHEBI:29101"/>
        <note>structural</note>
    </ligand>
</feature>
<sequence>MLGHDKRALAAVFVGGAIGTLARAGLAEFAVHDPARWPWPTFVANIAGAFLLGYLSARLPPMSHRRRMWGTGFCGGLTTFSTMHVETLRMLEHHHYALALGYIAISVAAGLAAVQLGSALVRR</sequence>
<keyword evidence="10" id="KW-0813">Transport</keyword>
<evidence type="ECO:0000256" key="7">
    <source>
        <dbReference type="ARBA" id="ARBA00035120"/>
    </source>
</evidence>
<comment type="function">
    <text evidence="9 10">Fluoride-specific ion channel. Important for reducing fluoride concentration in the cell, thus reducing its toxicity.</text>
</comment>
<feature type="binding site" evidence="10">
    <location>
        <position position="75"/>
    </location>
    <ligand>
        <name>Na(+)</name>
        <dbReference type="ChEBI" id="CHEBI:29101"/>
        <note>structural</note>
    </ligand>
</feature>
<comment type="similarity">
    <text evidence="7 10">Belongs to the fluoride channel Fluc/FEX (TC 1.A.43) family.</text>
</comment>
<evidence type="ECO:0000256" key="4">
    <source>
        <dbReference type="ARBA" id="ARBA00022989"/>
    </source>
</evidence>
<keyword evidence="12" id="KW-1185">Reference proteome</keyword>
<keyword evidence="2 10" id="KW-1003">Cell membrane</keyword>
<name>A0ABM9MG58_9MYCO</name>
<comment type="subcellular location">
    <subcellularLocation>
        <location evidence="1 10">Cell membrane</location>
        <topology evidence="1 10">Multi-pass membrane protein</topology>
    </subcellularLocation>
</comment>
<dbReference type="EMBL" id="OY726395">
    <property type="protein sequence ID" value="CAJ1584428.1"/>
    <property type="molecule type" value="Genomic_DNA"/>
</dbReference>
<keyword evidence="10" id="KW-0479">Metal-binding</keyword>
<keyword evidence="10" id="KW-0915">Sodium</keyword>
<dbReference type="Pfam" id="PF02537">
    <property type="entry name" value="CRCB"/>
    <property type="match status" value="1"/>
</dbReference>
<organism evidence="11 12">
    <name type="scientific">[Mycobacterium] wendilense</name>
    <dbReference type="NCBI Taxonomy" id="3064284"/>
    <lineage>
        <taxon>Bacteria</taxon>
        <taxon>Bacillati</taxon>
        <taxon>Actinomycetota</taxon>
        <taxon>Actinomycetes</taxon>
        <taxon>Mycobacteriales</taxon>
        <taxon>Mycobacteriaceae</taxon>
        <taxon>Mycolicibacter</taxon>
    </lineage>
</organism>
<evidence type="ECO:0000313" key="11">
    <source>
        <dbReference type="EMBL" id="CAJ1584428.1"/>
    </source>
</evidence>
<keyword evidence="10" id="KW-0406">Ion transport</keyword>
<evidence type="ECO:0000256" key="1">
    <source>
        <dbReference type="ARBA" id="ARBA00004651"/>
    </source>
</evidence>
<evidence type="ECO:0000256" key="8">
    <source>
        <dbReference type="ARBA" id="ARBA00035585"/>
    </source>
</evidence>
<dbReference type="NCBIfam" id="NF010812">
    <property type="entry name" value="PRK14216.1"/>
    <property type="match status" value="1"/>
</dbReference>
<evidence type="ECO:0000313" key="12">
    <source>
        <dbReference type="Proteomes" id="UP001190466"/>
    </source>
</evidence>
<keyword evidence="6 10" id="KW-0407">Ion channel</keyword>
<dbReference type="RefSeq" id="WP_316510534.1">
    <property type="nucleotide sequence ID" value="NZ_OY726395.1"/>
</dbReference>
<gene>
    <name evidence="10 11" type="primary">crcB</name>
    <name evidence="10" type="synonym">fluC</name>
    <name evidence="11" type="ORF">MU0050_003176</name>
</gene>
<feature type="transmembrane region" description="Helical" evidence="10">
    <location>
        <begin position="97"/>
        <end position="121"/>
    </location>
</feature>
<evidence type="ECO:0000256" key="6">
    <source>
        <dbReference type="ARBA" id="ARBA00023303"/>
    </source>
</evidence>
<dbReference type="HAMAP" id="MF_00454">
    <property type="entry name" value="FluC"/>
    <property type="match status" value="1"/>
</dbReference>
<keyword evidence="3 10" id="KW-0812">Transmembrane</keyword>
<keyword evidence="5 10" id="KW-0472">Membrane</keyword>
<dbReference type="PANTHER" id="PTHR28259">
    <property type="entry name" value="FLUORIDE EXPORT PROTEIN 1-RELATED"/>
    <property type="match status" value="1"/>
</dbReference>
<feature type="transmembrane region" description="Helical" evidence="10">
    <location>
        <begin position="37"/>
        <end position="56"/>
    </location>
</feature>
<comment type="activity regulation">
    <text evidence="10">Na(+) is not transported, but it plays an essential structural role and its presence is essential for fluoride channel function.</text>
</comment>
<protein>
    <recommendedName>
        <fullName evidence="10">Fluoride-specific ion channel FluC</fullName>
    </recommendedName>
</protein>
<comment type="catalytic activity">
    <reaction evidence="8">
        <text>fluoride(in) = fluoride(out)</text>
        <dbReference type="Rhea" id="RHEA:76159"/>
        <dbReference type="ChEBI" id="CHEBI:17051"/>
    </reaction>
    <physiologicalReaction direction="left-to-right" evidence="8">
        <dbReference type="Rhea" id="RHEA:76160"/>
    </physiologicalReaction>
</comment>
<evidence type="ECO:0000256" key="9">
    <source>
        <dbReference type="ARBA" id="ARBA00049940"/>
    </source>
</evidence>
<reference evidence="11 12" key="1">
    <citation type="submission" date="2023-08" db="EMBL/GenBank/DDBJ databases">
        <authorList>
            <person name="Folkvardsen B D."/>
            <person name="Norman A."/>
        </authorList>
    </citation>
    <scope>NUCLEOTIDE SEQUENCE [LARGE SCALE GENOMIC DNA]</scope>
    <source>
        <strain evidence="11 12">Mu0050</strain>
    </source>
</reference>
<evidence type="ECO:0000256" key="3">
    <source>
        <dbReference type="ARBA" id="ARBA00022692"/>
    </source>
</evidence>
<dbReference type="InterPro" id="IPR003691">
    <property type="entry name" value="FluC"/>
</dbReference>
<feature type="transmembrane region" description="Helical" evidence="10">
    <location>
        <begin position="68"/>
        <end position="85"/>
    </location>
</feature>
<proteinExistence type="inferred from homology"/>
<evidence type="ECO:0000256" key="5">
    <source>
        <dbReference type="ARBA" id="ARBA00023136"/>
    </source>
</evidence>
<keyword evidence="4 10" id="KW-1133">Transmembrane helix</keyword>
<dbReference type="PANTHER" id="PTHR28259:SF1">
    <property type="entry name" value="FLUORIDE EXPORT PROTEIN 1-RELATED"/>
    <property type="match status" value="1"/>
</dbReference>
<accession>A0ABM9MG58</accession>
<evidence type="ECO:0000256" key="10">
    <source>
        <dbReference type="HAMAP-Rule" id="MF_00454"/>
    </source>
</evidence>
<evidence type="ECO:0000256" key="2">
    <source>
        <dbReference type="ARBA" id="ARBA00022475"/>
    </source>
</evidence>
<dbReference type="Proteomes" id="UP001190466">
    <property type="component" value="Chromosome"/>
</dbReference>